<reference evidence="1 2" key="3">
    <citation type="journal article" date="2010" name="BMC Genomics">
        <title>Transcriptome sequencing and comparative analysis of cucumber flowers with different sex types.</title>
        <authorList>
            <person name="Guo S."/>
            <person name="Zheng Y."/>
            <person name="Joung J.G."/>
            <person name="Liu S."/>
            <person name="Zhang Z."/>
            <person name="Crasta O.R."/>
            <person name="Sobral B.W."/>
            <person name="Xu Y."/>
            <person name="Huang S."/>
            <person name="Fei Z."/>
        </authorList>
    </citation>
    <scope>NUCLEOTIDE SEQUENCE [LARGE SCALE GENOMIC DNA]</scope>
    <source>
        <strain evidence="2">cv. 9930</strain>
        <tissue evidence="1">Leaf</tissue>
    </source>
</reference>
<comment type="caution">
    <text evidence="1">The sequence shown here is derived from an EMBL/GenBank/DDBJ whole genome shotgun (WGS) entry which is preliminary data.</text>
</comment>
<evidence type="ECO:0000313" key="1">
    <source>
        <dbReference type="EMBL" id="KAE8637134.1"/>
    </source>
</evidence>
<protein>
    <submittedName>
        <fullName evidence="1">Uncharacterized protein</fullName>
    </submittedName>
</protein>
<proteinExistence type="predicted"/>
<reference evidence="1 2" key="1">
    <citation type="journal article" date="2009" name="Nat. Genet.">
        <title>The genome of the cucumber, Cucumis sativus L.</title>
        <authorList>
            <person name="Huang S."/>
            <person name="Li R."/>
            <person name="Zhang Z."/>
            <person name="Li L."/>
            <person name="Gu X."/>
            <person name="Fan W."/>
            <person name="Lucas W.J."/>
            <person name="Wang X."/>
            <person name="Xie B."/>
            <person name="Ni P."/>
            <person name="Ren Y."/>
            <person name="Zhu H."/>
            <person name="Li J."/>
            <person name="Lin K."/>
            <person name="Jin W."/>
            <person name="Fei Z."/>
            <person name="Li G."/>
            <person name="Staub J."/>
            <person name="Kilian A."/>
            <person name="van der Vossen E.A."/>
            <person name="Wu Y."/>
            <person name="Guo J."/>
            <person name="He J."/>
            <person name="Jia Z."/>
            <person name="Ren Y."/>
            <person name="Tian G."/>
            <person name="Lu Y."/>
            <person name="Ruan J."/>
            <person name="Qian W."/>
            <person name="Wang M."/>
            <person name="Huang Q."/>
            <person name="Li B."/>
            <person name="Xuan Z."/>
            <person name="Cao J."/>
            <person name="Asan"/>
            <person name="Wu Z."/>
            <person name="Zhang J."/>
            <person name="Cai Q."/>
            <person name="Bai Y."/>
            <person name="Zhao B."/>
            <person name="Han Y."/>
            <person name="Li Y."/>
            <person name="Li X."/>
            <person name="Wang S."/>
            <person name="Shi Q."/>
            <person name="Liu S."/>
            <person name="Cho W.K."/>
            <person name="Kim J.Y."/>
            <person name="Xu Y."/>
            <person name="Heller-Uszynska K."/>
            <person name="Miao H."/>
            <person name="Cheng Z."/>
            <person name="Zhang S."/>
            <person name="Wu J."/>
            <person name="Yang Y."/>
            <person name="Kang H."/>
            <person name="Li M."/>
            <person name="Liang H."/>
            <person name="Ren X."/>
            <person name="Shi Z."/>
            <person name="Wen M."/>
            <person name="Jian M."/>
            <person name="Yang H."/>
            <person name="Zhang G."/>
            <person name="Yang Z."/>
            <person name="Chen R."/>
            <person name="Liu S."/>
            <person name="Li J."/>
            <person name="Ma L."/>
            <person name="Liu H."/>
            <person name="Zhou Y."/>
            <person name="Zhao J."/>
            <person name="Fang X."/>
            <person name="Li G."/>
            <person name="Fang L."/>
            <person name="Li Y."/>
            <person name="Liu D."/>
            <person name="Zheng H."/>
            <person name="Zhang Y."/>
            <person name="Qin N."/>
            <person name="Li Z."/>
            <person name="Yang G."/>
            <person name="Yang S."/>
            <person name="Bolund L."/>
            <person name="Kristiansen K."/>
            <person name="Zheng H."/>
            <person name="Li S."/>
            <person name="Zhang X."/>
            <person name="Yang H."/>
            <person name="Wang J."/>
            <person name="Sun R."/>
            <person name="Zhang B."/>
            <person name="Jiang S."/>
            <person name="Wang J."/>
            <person name="Du Y."/>
            <person name="Li S."/>
        </authorList>
    </citation>
    <scope>NUCLEOTIDE SEQUENCE [LARGE SCALE GENOMIC DNA]</scope>
    <source>
        <strain evidence="2">cv. 9930</strain>
        <tissue evidence="1">Leaf</tissue>
    </source>
</reference>
<reference evidence="1 2" key="2">
    <citation type="journal article" date="2009" name="PLoS ONE">
        <title>An integrated genetic and cytogenetic map of the cucumber genome.</title>
        <authorList>
            <person name="Ren Y."/>
            <person name="Zhang Z."/>
            <person name="Liu J."/>
            <person name="Staub J.E."/>
            <person name="Han Y."/>
            <person name="Cheng Z."/>
            <person name="Li X."/>
            <person name="Lu J."/>
            <person name="Miao H."/>
            <person name="Kang H."/>
            <person name="Xie B."/>
            <person name="Gu X."/>
            <person name="Wang X."/>
            <person name="Du Y."/>
            <person name="Jin W."/>
            <person name="Huang S."/>
        </authorList>
    </citation>
    <scope>NUCLEOTIDE SEQUENCE [LARGE SCALE GENOMIC DNA]</scope>
    <source>
        <strain evidence="2">cv. 9930</strain>
        <tissue evidence="1">Leaf</tissue>
    </source>
</reference>
<reference evidence="1 2" key="5">
    <citation type="journal article" date="2019" name="Gigascience">
        <title>A chromosome-scale genome assembly of cucumber (Cucumis sativus L.).</title>
        <authorList>
            <person name="Li Q."/>
            <person name="Li H."/>
            <person name="Huang W."/>
            <person name="Xu Y."/>
            <person name="Zhou Q."/>
            <person name="Wang S."/>
            <person name="Ruan J."/>
            <person name="Huang S."/>
            <person name="Zhang Z."/>
        </authorList>
    </citation>
    <scope>NUCLEOTIDE SEQUENCE [LARGE SCALE GENOMIC DNA]</scope>
    <source>
        <strain evidence="2">cv. 9930</strain>
        <tissue evidence="1">Leaf</tissue>
    </source>
</reference>
<gene>
    <name evidence="1" type="ORF">Csa_015441</name>
</gene>
<evidence type="ECO:0000313" key="2">
    <source>
        <dbReference type="Proteomes" id="UP000029981"/>
    </source>
</evidence>
<organism evidence="1 2">
    <name type="scientific">Cucumis sativus</name>
    <name type="common">Cucumber</name>
    <dbReference type="NCBI Taxonomy" id="3659"/>
    <lineage>
        <taxon>Eukaryota</taxon>
        <taxon>Viridiplantae</taxon>
        <taxon>Streptophyta</taxon>
        <taxon>Embryophyta</taxon>
        <taxon>Tracheophyta</taxon>
        <taxon>Spermatophyta</taxon>
        <taxon>Magnoliopsida</taxon>
        <taxon>eudicotyledons</taxon>
        <taxon>Gunneridae</taxon>
        <taxon>Pentapetalae</taxon>
        <taxon>rosids</taxon>
        <taxon>fabids</taxon>
        <taxon>Cucurbitales</taxon>
        <taxon>Cucurbitaceae</taxon>
        <taxon>Benincaseae</taxon>
        <taxon>Cucumis</taxon>
    </lineage>
</organism>
<dbReference type="EMBL" id="ACHR03000080">
    <property type="protein sequence ID" value="KAE8637134.1"/>
    <property type="molecule type" value="Genomic_DNA"/>
</dbReference>
<accession>A0ACB6HB60</accession>
<keyword evidence="2" id="KW-1185">Reference proteome</keyword>
<reference evidence="1 2" key="4">
    <citation type="journal article" date="2011" name="BMC Genomics">
        <title>RNA-Seq improves annotation of protein-coding genes in the cucumber genome.</title>
        <authorList>
            <person name="Li Z."/>
            <person name="Zhang Z."/>
            <person name="Yan P."/>
            <person name="Huang S."/>
            <person name="Fei Z."/>
            <person name="Lin K."/>
        </authorList>
    </citation>
    <scope>NUCLEOTIDE SEQUENCE [LARGE SCALE GENOMIC DNA]</scope>
    <source>
        <strain evidence="2">cv. 9930</strain>
        <tissue evidence="1">Leaf</tissue>
    </source>
</reference>
<sequence length="118" mass="12559">MRDDLRLLLALTDVALVGMLGPYFGWGVRAGCRVDVLGWACLDDACTLLWASFGLAVLEDTRCLSIASCLVEGFGRNVGFSPNVGWGVRAGSRVDVLGRACLDDACTLLWALFGLACS</sequence>
<name>A0ACB6HB60_CUCSA</name>
<dbReference type="Proteomes" id="UP000029981">
    <property type="component" value="Unassembled WGS sequence"/>
</dbReference>